<accession>A0A9N9WRA0</accession>
<dbReference type="InterPro" id="IPR004177">
    <property type="entry name" value="DDHD_dom"/>
</dbReference>
<dbReference type="SMART" id="SM01127">
    <property type="entry name" value="DDHD"/>
    <property type="match status" value="1"/>
</dbReference>
<dbReference type="EMBL" id="OU895877">
    <property type="protein sequence ID" value="CAG9801093.1"/>
    <property type="molecule type" value="Genomic_DNA"/>
</dbReference>
<feature type="region of interest" description="Disordered" evidence="2">
    <location>
        <begin position="261"/>
        <end position="284"/>
    </location>
</feature>
<evidence type="ECO:0000259" key="3">
    <source>
        <dbReference type="PROSITE" id="PS51043"/>
    </source>
</evidence>
<reference evidence="4" key="2">
    <citation type="submission" date="2022-10" db="EMBL/GenBank/DDBJ databases">
        <authorList>
            <consortium name="ENA_rothamsted_submissions"/>
            <consortium name="culmorum"/>
            <person name="King R."/>
        </authorList>
    </citation>
    <scope>NUCLEOTIDE SEQUENCE</scope>
</reference>
<dbReference type="InterPro" id="IPR004170">
    <property type="entry name" value="WWE_dom"/>
</dbReference>
<dbReference type="GO" id="GO:0005737">
    <property type="term" value="C:cytoplasm"/>
    <property type="evidence" value="ECO:0007669"/>
    <property type="project" value="TreeGrafter"/>
</dbReference>
<dbReference type="GO" id="GO:0046872">
    <property type="term" value="F:metal ion binding"/>
    <property type="evidence" value="ECO:0007669"/>
    <property type="project" value="InterPro"/>
</dbReference>
<organism evidence="4 5">
    <name type="scientific">Chironomus riparius</name>
    <dbReference type="NCBI Taxonomy" id="315576"/>
    <lineage>
        <taxon>Eukaryota</taxon>
        <taxon>Metazoa</taxon>
        <taxon>Ecdysozoa</taxon>
        <taxon>Arthropoda</taxon>
        <taxon>Hexapoda</taxon>
        <taxon>Insecta</taxon>
        <taxon>Pterygota</taxon>
        <taxon>Neoptera</taxon>
        <taxon>Endopterygota</taxon>
        <taxon>Diptera</taxon>
        <taxon>Nematocera</taxon>
        <taxon>Chironomoidea</taxon>
        <taxon>Chironomidae</taxon>
        <taxon>Chironominae</taxon>
        <taxon>Chironomus</taxon>
    </lineage>
</organism>
<feature type="compositionally biased region" description="Basic and acidic residues" evidence="2">
    <location>
        <begin position="507"/>
        <end position="517"/>
    </location>
</feature>
<comment type="similarity">
    <text evidence="1">Belongs to the PA-PLA1 family.</text>
</comment>
<sequence>MNQHGKNKNPLLSCALTGGFEDLSTGIVLATAEKPVFTIGNAPVISDMDNFSEVSLDRDGNSSEVGQSDLQTDLVNPFYPSPLSDLDSYNNLQTLHDPPTLDINSNTQQPINDATINPISAFGTAASTVFSTFSNIIKGSTSQARIEDQQYQPQQIQEQSSFISGSETYQDNQMILPNPYVSYNTQQDTISAPMPSFYTPGDEMLFNKRPQTEAPSNTFRLGGHKKKAYAHIPGLSSSSHSQNVPQNFNLNPVMPPLPPQTVTHVDSMPNFQPPPPLSQQSYFDNNTNVQQQPAAQTSNLEKSTNKFSFSSLLDKIPVPLSLFGSSESSSNETNYNNYQNQPQNYFNEPQIINSAPHQAPVMSNYFNPQQNFEPENLTITTDSINIQKSDVTQIKENIPQTVNFFNPQQFNTTPFSKVQQPLMQKQQQGGNESTESQTKNDDNNSLLAPMMTMTSSQDQFMPQSYSTPPPVKTQSNDNNNYQQVETQKADLSAPPIFFNPVQASEMFKSRQNDDGKPKNPYSNTRMRGVGLYKVRTSSTSDSSSAQQMFITPTAPSPSPQLFTPSSQSFSDAVDHAKDSSRPPSIPLSSSSNNTTPRATPIQSFEPQVMNFNIPQQVAVPQAQSTSNLHPVQNFGPQVMNFNTLQTLQQQLTPDLHQIHNIEPQNVDFNASHQQLTSDLHPVQKKSDLNVPESENEAISFETKHEQKVQHEPSNVSNVSNFFEYDNSKVNEQVSALNFFQVNTEVNSQPVVDSFVGQKQDKLASHNDSLNAINFFKMDTTVTPVLNKSNEMQQCIENENDDEEDVNKKEDIQEDFNSPITSSTMQGSDLANDITDKMESLSACSRSTLSLFATSELDSTMGQKLMSSAPVESLIPKYLEQQPQMGANLKQSESLVNGNHHSEKYRPIYCHWFYQNLYWHPFSMTDSMAIDQAILNGDEFVYTSGGRYEVNIKDRRRSSIYWMSGSNVIRKCSWFFMDEKNGNQNLIPYDEHTGEFLEKEYEKAMTSLTWNHKIHLPNSHDVIVMKDPNNIELHKLEQILVVKRGIDEFDIDDGEEGIADHLIICVSGFGDKIDENADEVRTKCLETIQQYYSEAFDCGQIKRIEVLPIILNSIDVLKMFEINNNILNALPFKSPSREINEHVMRAMLYSNENFYQKIMNHLAFSLNEIVSKFNQRNSDFNGEISVMSSSYEALFLFDMLANDNASEFWQLNFDISKFFACGMPSSLLMIRNADRLKHGFELTRCKKLFNFIHPADDISQRIEPLLIPEYSKLPPESAENLTAQERIDFILPEDSALEKFNSSNYFSSEILIRRITNEIYGANHIQMDSGSL</sequence>
<name>A0A9N9WRA0_9DIPT</name>
<dbReference type="InterPro" id="IPR057825">
    <property type="entry name" value="WWE_SEC23-DDH2"/>
</dbReference>
<dbReference type="PANTHER" id="PTHR23509">
    <property type="entry name" value="PA-PL1 PHOSPHOLIPASE FAMILY"/>
    <property type="match status" value="1"/>
</dbReference>
<evidence type="ECO:0000256" key="1">
    <source>
        <dbReference type="ARBA" id="ARBA00038464"/>
    </source>
</evidence>
<reference evidence="4" key="1">
    <citation type="submission" date="2022-01" db="EMBL/GenBank/DDBJ databases">
        <authorList>
            <person name="King R."/>
        </authorList>
    </citation>
    <scope>NUCLEOTIDE SEQUENCE</scope>
</reference>
<dbReference type="Pfam" id="PF23464">
    <property type="entry name" value="WWE_3"/>
    <property type="match status" value="1"/>
</dbReference>
<protein>
    <recommendedName>
        <fullName evidence="3">DDHD domain-containing protein</fullName>
    </recommendedName>
</protein>
<feature type="compositionally biased region" description="Polar residues" evidence="2">
    <location>
        <begin position="452"/>
        <end position="478"/>
    </location>
</feature>
<feature type="domain" description="DDHD" evidence="3">
    <location>
        <begin position="1210"/>
        <end position="1331"/>
    </location>
</feature>
<dbReference type="PANTHER" id="PTHR23509:SF10">
    <property type="entry name" value="LD21067P"/>
    <property type="match status" value="1"/>
</dbReference>
<evidence type="ECO:0000313" key="5">
    <source>
        <dbReference type="Proteomes" id="UP001153620"/>
    </source>
</evidence>
<evidence type="ECO:0000313" key="4">
    <source>
        <dbReference type="EMBL" id="CAG9801093.1"/>
    </source>
</evidence>
<dbReference type="Proteomes" id="UP001153620">
    <property type="component" value="Chromosome 1"/>
</dbReference>
<dbReference type="OrthoDB" id="69269at2759"/>
<feature type="region of interest" description="Disordered" evidence="2">
    <location>
        <begin position="507"/>
        <end position="600"/>
    </location>
</feature>
<dbReference type="Pfam" id="PF02862">
    <property type="entry name" value="DDHD"/>
    <property type="match status" value="1"/>
</dbReference>
<dbReference type="PROSITE" id="PS51043">
    <property type="entry name" value="DDHD"/>
    <property type="match status" value="1"/>
</dbReference>
<keyword evidence="5" id="KW-1185">Reference proteome</keyword>
<proteinExistence type="inferred from homology"/>
<feature type="compositionally biased region" description="Polar residues" evidence="2">
    <location>
        <begin position="559"/>
        <end position="570"/>
    </location>
</feature>
<dbReference type="GO" id="GO:0004620">
    <property type="term" value="F:phospholipase activity"/>
    <property type="evidence" value="ECO:0007669"/>
    <property type="project" value="TreeGrafter"/>
</dbReference>
<feature type="region of interest" description="Disordered" evidence="2">
    <location>
        <begin position="418"/>
        <end position="478"/>
    </location>
</feature>
<dbReference type="Pfam" id="PF02825">
    <property type="entry name" value="WWE"/>
    <property type="match status" value="1"/>
</dbReference>
<gene>
    <name evidence="4" type="ORF">CHIRRI_LOCUS4028</name>
</gene>
<dbReference type="InterPro" id="IPR058055">
    <property type="entry name" value="PA-PLA1"/>
</dbReference>
<evidence type="ECO:0000256" key="2">
    <source>
        <dbReference type="SAM" id="MobiDB-lite"/>
    </source>
</evidence>
<feature type="compositionally biased region" description="Low complexity" evidence="2">
    <location>
        <begin position="419"/>
        <end position="428"/>
    </location>
</feature>